<feature type="transmembrane region" description="Helical" evidence="1">
    <location>
        <begin position="146"/>
        <end position="164"/>
    </location>
</feature>
<reference evidence="2 3" key="1">
    <citation type="submission" date="2017-09" db="EMBL/GenBank/DDBJ databases">
        <title>Depth-based differentiation of microbial function through sediment-hosted aquifers and enrichment of novel symbionts in the deep terrestrial subsurface.</title>
        <authorList>
            <person name="Probst A.J."/>
            <person name="Ladd B."/>
            <person name="Jarett J.K."/>
            <person name="Geller-Mcgrath D.E."/>
            <person name="Sieber C.M."/>
            <person name="Emerson J.B."/>
            <person name="Anantharaman K."/>
            <person name="Thomas B.C."/>
            <person name="Malmstrom R."/>
            <person name="Stieglmeier M."/>
            <person name="Klingl A."/>
            <person name="Woyke T."/>
            <person name="Ryan C.M."/>
            <person name="Banfield J.F."/>
        </authorList>
    </citation>
    <scope>NUCLEOTIDE SEQUENCE [LARGE SCALE GENOMIC DNA]</scope>
    <source>
        <strain evidence="2">CG11_big_fil_rev_8_21_14_0_20_35_14</strain>
    </source>
</reference>
<dbReference type="EMBL" id="PCWO01000039">
    <property type="protein sequence ID" value="PIR04773.1"/>
    <property type="molecule type" value="Genomic_DNA"/>
</dbReference>
<evidence type="ECO:0000313" key="2">
    <source>
        <dbReference type="EMBL" id="PIR04773.1"/>
    </source>
</evidence>
<gene>
    <name evidence="2" type="ORF">COV57_02650</name>
</gene>
<keyword evidence="1" id="KW-0812">Transmembrane</keyword>
<evidence type="ECO:0000313" key="3">
    <source>
        <dbReference type="Proteomes" id="UP000229893"/>
    </source>
</evidence>
<name>A0A2H0N7A2_9BACT</name>
<feature type="transmembrane region" description="Helical" evidence="1">
    <location>
        <begin position="176"/>
        <end position="194"/>
    </location>
</feature>
<dbReference type="AlphaFoldDB" id="A0A2H0N7A2"/>
<feature type="transmembrane region" description="Helical" evidence="1">
    <location>
        <begin position="6"/>
        <end position="31"/>
    </location>
</feature>
<keyword evidence="1" id="KW-0472">Membrane</keyword>
<sequence>MHYSSLSRAIFTIASAYFAITIALTLFRCLLSSYQLESLKVHKMLENPNFEPLPLRSELNERLLRIAKELGIDCKITALESTWDGLGSWGINGLFGKKIIIFNQMYLEIYKDNNTSIDRILKASLIKYMNLNEYYLYNCYELYKETVFGFFPKIVAILAGIIAIDNIDSDKGIFQILFQMLVSFLLITVLYKFLNLFTILLSKITDFFAFYKQMRNNFEDYSSLGKEFLDTCLLMVEDVYSGGMLIPEEQVYPMDCAAGLWSGTNVIYR</sequence>
<evidence type="ECO:0000256" key="1">
    <source>
        <dbReference type="SAM" id="Phobius"/>
    </source>
</evidence>
<organism evidence="2 3">
    <name type="scientific">Candidatus Liptonbacteria bacterium CG11_big_fil_rev_8_21_14_0_20_35_14</name>
    <dbReference type="NCBI Taxonomy" id="1974634"/>
    <lineage>
        <taxon>Bacteria</taxon>
        <taxon>Candidatus Liptoniibacteriota</taxon>
    </lineage>
</organism>
<protein>
    <submittedName>
        <fullName evidence="2">Uncharacterized protein</fullName>
    </submittedName>
</protein>
<accession>A0A2H0N7A2</accession>
<keyword evidence="1" id="KW-1133">Transmembrane helix</keyword>
<dbReference type="Proteomes" id="UP000229893">
    <property type="component" value="Unassembled WGS sequence"/>
</dbReference>
<comment type="caution">
    <text evidence="2">The sequence shown here is derived from an EMBL/GenBank/DDBJ whole genome shotgun (WGS) entry which is preliminary data.</text>
</comment>
<proteinExistence type="predicted"/>